<organism evidence="2">
    <name type="scientific">Jenufa perforata</name>
    <dbReference type="NCBI Taxonomy" id="993091"/>
    <lineage>
        <taxon>Eukaryota</taxon>
        <taxon>Viridiplantae</taxon>
        <taxon>Chlorophyta</taxon>
        <taxon>core chlorophytes</taxon>
        <taxon>Chlorophyceae</taxon>
        <taxon>Jenufa</taxon>
    </lineage>
</organism>
<accession>A0A0S2LNE5</accession>
<keyword evidence="2" id="KW-0150">Chloroplast</keyword>
<keyword evidence="1" id="KW-0812">Transmembrane</keyword>
<keyword evidence="2" id="KW-0695">RNA-directed DNA polymerase</keyword>
<name>A0A0S2LNE5_9CHLO</name>
<feature type="transmembrane region" description="Helical" evidence="1">
    <location>
        <begin position="142"/>
        <end position="159"/>
    </location>
</feature>
<dbReference type="EMBL" id="KT625413">
    <property type="protein sequence ID" value="ALO62930.1"/>
    <property type="molecule type" value="Genomic_DNA"/>
</dbReference>
<keyword evidence="2" id="KW-0808">Transferase</keyword>
<keyword evidence="1" id="KW-0472">Membrane</keyword>
<proteinExistence type="predicted"/>
<keyword evidence="1" id="KW-1133">Transmembrane helix</keyword>
<sequence>MNLKKKLLREFKFSILQHRITQATYKKQPRKIRNLQRLLIKSLSTRIQIILIASKRKEKSSFFLHTDLSFSFPFVFFKMKKIKKNWRQKKLLYSINFDLIKKFLLVFYKKLFCYFLVFFFLLKKNKKDKNKIRTNEIYFSPLFLLMCNLVFSPVIETFIQEKKEKIFVNSSELILFLKNSTNPSIEFLENPDLARSLFLKDRKNEFEKWKKMISFFINRRDQFYQNFILDTKPIDKRTINSTWVLKLEIKGFYDHSNNSWLYKNFPIELTNLKQFLKLMFHYHFSFNKKEEEKKLKQNVKSSLTTNKSPNTKNLKKKAQLFNEDLFNIWNNLSSKKNFFDDFFYYPLGKKNFDSFFYFCLIGLENYLKEVFYTFNDFYFSENDSQSLLENEYIPTFKKIKHIFYFPRFIYLIGTNPRQFKRIQKFINLFLKRRGLYLNNFTYFNLKKGVDILGWNLKIEKSNLIVKISESFCNFQKKEIKWLIKNSNHEPIYKLIRKLNNKIKNDLIEYEKQRLFNILNFQNIETFYDDLNFFINKIFWKWAKKKHNNHSNIWVFQKYWSLRSIPIYSRTKKLSFLLFSLKKRKNTKIQKQIIKNKRRIFVLLYSNKSWKKLDDNVFL</sequence>
<dbReference type="GeneID" id="26378456"/>
<keyword evidence="2" id="KW-0548">Nucleotidyltransferase</keyword>
<geneLocation type="chloroplast" evidence="2"/>
<evidence type="ECO:0000313" key="2">
    <source>
        <dbReference type="EMBL" id="ALO62930.1"/>
    </source>
</evidence>
<dbReference type="GO" id="GO:0003964">
    <property type="term" value="F:RNA-directed DNA polymerase activity"/>
    <property type="evidence" value="ECO:0007669"/>
    <property type="project" value="UniProtKB-KW"/>
</dbReference>
<evidence type="ECO:0000256" key="1">
    <source>
        <dbReference type="SAM" id="Phobius"/>
    </source>
</evidence>
<dbReference type="RefSeq" id="YP_009184828.1">
    <property type="nucleotide sequence ID" value="NC_028581.1"/>
</dbReference>
<protein>
    <submittedName>
        <fullName evidence="2">Putative reverse transcriptase</fullName>
    </submittedName>
</protein>
<feature type="transmembrane region" description="Helical" evidence="1">
    <location>
        <begin position="99"/>
        <end position="122"/>
    </location>
</feature>
<gene>
    <name evidence="2" type="primary">orf618</name>
</gene>
<reference evidence="2" key="1">
    <citation type="journal article" date="2015" name="BMC Evol. Biol.">
        <title>Chloroplast phylogenomic analysis of chlorophyte green algae identifies a novel lineage sister to the Sphaeropleales (Chlorophyceae).</title>
        <authorList>
            <person name="Lemieux C."/>
            <person name="Vincent A.T."/>
            <person name="Labarre A."/>
            <person name="Otis C."/>
            <person name="Turmel M."/>
        </authorList>
    </citation>
    <scope>NUCLEOTIDE SEQUENCE</scope>
</reference>
<keyword evidence="2" id="KW-0934">Plastid</keyword>
<dbReference type="AlphaFoldDB" id="A0A0S2LNE5"/>